<dbReference type="InterPro" id="IPR006311">
    <property type="entry name" value="TAT_signal"/>
</dbReference>
<comment type="caution">
    <text evidence="5">The sequence shown here is derived from an EMBL/GenBank/DDBJ whole genome shotgun (WGS) entry which is preliminary data.</text>
</comment>
<proteinExistence type="inferred from homology"/>
<keyword evidence="2" id="KW-0249">Electron transport</keyword>
<dbReference type="EMBL" id="JAMQOS010000003">
    <property type="protein sequence ID" value="MDS0282640.1"/>
    <property type="molecule type" value="Genomic_DNA"/>
</dbReference>
<accession>A0ABU2FPF9</accession>
<evidence type="ECO:0000259" key="4">
    <source>
        <dbReference type="Pfam" id="PF13462"/>
    </source>
</evidence>
<dbReference type="Gene3D" id="3.40.30.10">
    <property type="entry name" value="Glutaredoxin"/>
    <property type="match status" value="1"/>
</dbReference>
<organism evidence="5 6">
    <name type="scientific">Haloarcula onubensis</name>
    <dbReference type="NCBI Taxonomy" id="2950539"/>
    <lineage>
        <taxon>Archaea</taxon>
        <taxon>Methanobacteriati</taxon>
        <taxon>Methanobacteriota</taxon>
        <taxon>Stenosarchaea group</taxon>
        <taxon>Halobacteria</taxon>
        <taxon>Halobacteriales</taxon>
        <taxon>Haloarculaceae</taxon>
        <taxon>Haloarcula</taxon>
    </lineage>
</organism>
<dbReference type="InterPro" id="IPR012336">
    <property type="entry name" value="Thioredoxin-like_fold"/>
</dbReference>
<dbReference type="Proteomes" id="UP001268864">
    <property type="component" value="Unassembled WGS sequence"/>
</dbReference>
<feature type="compositionally biased region" description="Polar residues" evidence="3">
    <location>
        <begin position="63"/>
        <end position="72"/>
    </location>
</feature>
<evidence type="ECO:0000256" key="1">
    <source>
        <dbReference type="ARBA" id="ARBA00007787"/>
    </source>
</evidence>
<dbReference type="SUPFAM" id="SSF52833">
    <property type="entry name" value="Thioredoxin-like"/>
    <property type="match status" value="1"/>
</dbReference>
<evidence type="ECO:0000313" key="5">
    <source>
        <dbReference type="EMBL" id="MDS0282640.1"/>
    </source>
</evidence>
<name>A0ABU2FPF9_9EURY</name>
<protein>
    <submittedName>
        <fullName evidence="5">Thioredoxin domain-containing protein</fullName>
    </submittedName>
</protein>
<feature type="region of interest" description="Disordered" evidence="3">
    <location>
        <begin position="255"/>
        <end position="274"/>
    </location>
</feature>
<gene>
    <name evidence="5" type="ORF">NDI86_10935</name>
</gene>
<evidence type="ECO:0000313" key="6">
    <source>
        <dbReference type="Proteomes" id="UP001268864"/>
    </source>
</evidence>
<evidence type="ECO:0000256" key="3">
    <source>
        <dbReference type="SAM" id="MobiDB-lite"/>
    </source>
</evidence>
<dbReference type="PROSITE" id="PS51257">
    <property type="entry name" value="PROKAR_LIPOPROTEIN"/>
    <property type="match status" value="1"/>
</dbReference>
<dbReference type="InterPro" id="IPR036249">
    <property type="entry name" value="Thioredoxin-like_sf"/>
</dbReference>
<dbReference type="PROSITE" id="PS51318">
    <property type="entry name" value="TAT"/>
    <property type="match status" value="1"/>
</dbReference>
<reference evidence="5 6" key="1">
    <citation type="submission" date="2022-06" db="EMBL/GenBank/DDBJ databases">
        <title>Halomicroarcula sp. a new haloarchaeum isolate from saline soil.</title>
        <authorList>
            <person name="Strakova D."/>
            <person name="Galisteo C."/>
            <person name="Sanchez-Porro C."/>
            <person name="Ventosa A."/>
        </authorList>
    </citation>
    <scope>NUCLEOTIDE SEQUENCE [LARGE SCALE GENOMIC DNA]</scope>
    <source>
        <strain evidence="5 6">S3CR25-11</strain>
    </source>
</reference>
<feature type="domain" description="Thioredoxin-like fold" evidence="4">
    <location>
        <begin position="102"/>
        <end position="262"/>
    </location>
</feature>
<dbReference type="RefSeq" id="WP_310900471.1">
    <property type="nucleotide sequence ID" value="NZ_JAMQOS010000003.1"/>
</dbReference>
<keyword evidence="2" id="KW-0813">Transport</keyword>
<keyword evidence="6" id="KW-1185">Reference proteome</keyword>
<evidence type="ECO:0000256" key="2">
    <source>
        <dbReference type="ARBA" id="ARBA00022982"/>
    </source>
</evidence>
<comment type="similarity">
    <text evidence="1">Belongs to the glutaredoxin family.</text>
</comment>
<sequence length="274" mass="29406">MPDQTSRRRFVAALATGSAVSTTGCASLVNAADGARASKRPETTTDSHSPPPDTTPTERRTDQSPSSPTDTGWSADDVEITRPELSFGSVAVPDDTASPTMGEATATVTVYGNWKCPYTREFVLTQLPGLADDFVRPGDVSVRFRALAYRGGDPFLGADAPQSARAGLAVWETDPEAFWTYFATVFVNQPQERYEWGTPDLLARFAAAAGVDDPTAVRRAAAGEAYESRLRQTVASATEHGIWSVPRVEYDGAVTAPTLDPANTREQFETAAEH</sequence>
<feature type="region of interest" description="Disordered" evidence="3">
    <location>
        <begin position="32"/>
        <end position="76"/>
    </location>
</feature>
<dbReference type="Pfam" id="PF13462">
    <property type="entry name" value="Thioredoxin_4"/>
    <property type="match status" value="1"/>
</dbReference>